<comment type="function">
    <text evidence="2">Transcriptional coactivator that stimulates GCN4-dependent transcriptional activity by bridging the DNA-binding region of GCN4 and TBP (SPT15), thereby recruiting TBP to GCN4-bound promoters. Involved in induction of the ribosome quality control (RQC) pathway; a pathway that degrades nascent peptide chains during problematic translation. Required to prevent stalled ribosomes from frameshifting.</text>
</comment>
<dbReference type="EMBL" id="WTXG01000018">
    <property type="protein sequence ID" value="KAI0300529.1"/>
    <property type="molecule type" value="Genomic_DNA"/>
</dbReference>
<protein>
    <recommendedName>
        <fullName evidence="5">HTH cro/C1-type domain-containing protein</fullName>
    </recommendedName>
</protein>
<evidence type="ECO:0000313" key="4">
    <source>
        <dbReference type="Proteomes" id="UP001203297"/>
    </source>
</evidence>
<dbReference type="AlphaFoldDB" id="A0AAD4M5N2"/>
<organism evidence="3 4">
    <name type="scientific">Multifurca ochricompacta</name>
    <dbReference type="NCBI Taxonomy" id="376703"/>
    <lineage>
        <taxon>Eukaryota</taxon>
        <taxon>Fungi</taxon>
        <taxon>Dikarya</taxon>
        <taxon>Basidiomycota</taxon>
        <taxon>Agaricomycotina</taxon>
        <taxon>Agaricomycetes</taxon>
        <taxon>Russulales</taxon>
        <taxon>Russulaceae</taxon>
        <taxon>Multifurca</taxon>
    </lineage>
</organism>
<sequence>MASEVQCKALNKAINDNGYSYAQIAAKVGSSEQRVSDICSGRVRPTTQEFNNLATTLRITNPPRDAAHATA</sequence>
<dbReference type="Gene3D" id="1.10.260.40">
    <property type="entry name" value="lambda repressor-like DNA-binding domains"/>
    <property type="match status" value="1"/>
</dbReference>
<evidence type="ECO:0008006" key="5">
    <source>
        <dbReference type="Google" id="ProtNLM"/>
    </source>
</evidence>
<keyword evidence="4" id="KW-1185">Reference proteome</keyword>
<dbReference type="Proteomes" id="UP001203297">
    <property type="component" value="Unassembled WGS sequence"/>
</dbReference>
<dbReference type="Pfam" id="PF13560">
    <property type="entry name" value="HTH_31"/>
    <property type="match status" value="1"/>
</dbReference>
<comment type="similarity">
    <text evidence="1">Belongs to the MBF1 family.</text>
</comment>
<dbReference type="InterPro" id="IPR001387">
    <property type="entry name" value="Cro/C1-type_HTH"/>
</dbReference>
<dbReference type="InterPro" id="IPR010982">
    <property type="entry name" value="Lambda_DNA-bd_dom_sf"/>
</dbReference>
<evidence type="ECO:0000256" key="2">
    <source>
        <dbReference type="ARBA" id="ARBA00035107"/>
    </source>
</evidence>
<reference evidence="3" key="1">
    <citation type="journal article" date="2022" name="New Phytol.">
        <title>Evolutionary transition to the ectomycorrhizal habit in the genomes of a hyperdiverse lineage of mushroom-forming fungi.</title>
        <authorList>
            <person name="Looney B."/>
            <person name="Miyauchi S."/>
            <person name="Morin E."/>
            <person name="Drula E."/>
            <person name="Courty P.E."/>
            <person name="Kohler A."/>
            <person name="Kuo A."/>
            <person name="LaButti K."/>
            <person name="Pangilinan J."/>
            <person name="Lipzen A."/>
            <person name="Riley R."/>
            <person name="Andreopoulos W."/>
            <person name="He G."/>
            <person name="Johnson J."/>
            <person name="Nolan M."/>
            <person name="Tritt A."/>
            <person name="Barry K.W."/>
            <person name="Grigoriev I.V."/>
            <person name="Nagy L.G."/>
            <person name="Hibbett D."/>
            <person name="Henrissat B."/>
            <person name="Matheny P.B."/>
            <person name="Labbe J."/>
            <person name="Martin F.M."/>
        </authorList>
    </citation>
    <scope>NUCLEOTIDE SEQUENCE</scope>
    <source>
        <strain evidence="3">BPL690</strain>
    </source>
</reference>
<dbReference type="GO" id="GO:0003677">
    <property type="term" value="F:DNA binding"/>
    <property type="evidence" value="ECO:0007669"/>
    <property type="project" value="InterPro"/>
</dbReference>
<comment type="caution">
    <text evidence="3">The sequence shown here is derived from an EMBL/GenBank/DDBJ whole genome shotgun (WGS) entry which is preliminary data.</text>
</comment>
<evidence type="ECO:0000256" key="1">
    <source>
        <dbReference type="ARBA" id="ARBA00009802"/>
    </source>
</evidence>
<gene>
    <name evidence="3" type="ORF">B0F90DRAFT_1817583</name>
</gene>
<dbReference type="SUPFAM" id="SSF47413">
    <property type="entry name" value="lambda repressor-like DNA-binding domains"/>
    <property type="match status" value="1"/>
</dbReference>
<name>A0AAD4M5N2_9AGAM</name>
<dbReference type="CDD" id="cd00093">
    <property type="entry name" value="HTH_XRE"/>
    <property type="match status" value="1"/>
</dbReference>
<evidence type="ECO:0000313" key="3">
    <source>
        <dbReference type="EMBL" id="KAI0300529.1"/>
    </source>
</evidence>
<accession>A0AAD4M5N2</accession>
<proteinExistence type="inferred from homology"/>